<keyword evidence="7 13" id="KW-0547">Nucleotide-binding</keyword>
<protein>
    <recommendedName>
        <fullName evidence="4 13">Vitamin B12-dependent ribonucleotide reductase</fullName>
        <ecNumber evidence="3 13">1.17.4.1</ecNumber>
    </recommendedName>
</protein>
<keyword evidence="10 13" id="KW-0170">Cobalt</keyword>
<dbReference type="Proteomes" id="UP000485367">
    <property type="component" value="Unassembled WGS sequence"/>
</dbReference>
<dbReference type="GO" id="GO:0071897">
    <property type="term" value="P:DNA biosynthetic process"/>
    <property type="evidence" value="ECO:0007669"/>
    <property type="project" value="UniProtKB-KW"/>
</dbReference>
<feature type="domain" description="TSCPD" evidence="17">
    <location>
        <begin position="896"/>
        <end position="998"/>
    </location>
</feature>
<evidence type="ECO:0000259" key="15">
    <source>
        <dbReference type="Pfam" id="PF02867"/>
    </source>
</evidence>
<feature type="domain" description="Ribonucleotide reductase class II vitamin B12-dependent N-terminal" evidence="16">
    <location>
        <begin position="53"/>
        <end position="162"/>
    </location>
</feature>
<keyword evidence="6 13" id="KW-0237">DNA synthesis</keyword>
<comment type="caution">
    <text evidence="18">The sequence shown here is derived from an EMBL/GenBank/DDBJ whole genome shotgun (WGS) entry which is preliminary data.</text>
</comment>
<dbReference type="EMBL" id="MWBO01000008">
    <property type="protein sequence ID" value="OQA53208.1"/>
    <property type="molecule type" value="Genomic_DNA"/>
</dbReference>
<comment type="function">
    <text evidence="11 13">Catalyzes the reduction of ribonucleotides to deoxyribonucleotides. May function to provide a pool of deoxyribonucleotide precursors for DNA repair during oxygen limitation and/or for immediate growth after restoration of oxygen.</text>
</comment>
<evidence type="ECO:0000256" key="11">
    <source>
        <dbReference type="ARBA" id="ARBA00025437"/>
    </source>
</evidence>
<dbReference type="GO" id="GO:0031419">
    <property type="term" value="F:cobalamin binding"/>
    <property type="evidence" value="ECO:0007669"/>
    <property type="project" value="UniProtKB-KW"/>
</dbReference>
<comment type="cofactor">
    <cofactor evidence="1 13">
        <name>adenosylcob(III)alamin</name>
        <dbReference type="ChEBI" id="CHEBI:18408"/>
    </cofactor>
</comment>
<evidence type="ECO:0000256" key="14">
    <source>
        <dbReference type="SAM" id="MobiDB-lite"/>
    </source>
</evidence>
<dbReference type="Pfam" id="PF02867">
    <property type="entry name" value="Ribonuc_red_lgC"/>
    <property type="match status" value="2"/>
</dbReference>
<evidence type="ECO:0000256" key="10">
    <source>
        <dbReference type="ARBA" id="ARBA00023285"/>
    </source>
</evidence>
<evidence type="ECO:0000256" key="3">
    <source>
        <dbReference type="ARBA" id="ARBA00012274"/>
    </source>
</evidence>
<organism evidence="18">
    <name type="scientific">candidate division WS2 bacterium ADurb.Bin280</name>
    <dbReference type="NCBI Taxonomy" id="1852829"/>
    <lineage>
        <taxon>Bacteria</taxon>
        <taxon>candidate division WS2</taxon>
    </lineage>
</organism>
<reference evidence="18" key="1">
    <citation type="submission" date="2017-02" db="EMBL/GenBank/DDBJ databases">
        <title>Delving into the versatile metabolic prowess of the omnipresent phylum Bacteroidetes.</title>
        <authorList>
            <person name="Nobu M.K."/>
            <person name="Mei R."/>
            <person name="Narihiro T."/>
            <person name="Kuroda K."/>
            <person name="Liu W.-T."/>
        </authorList>
    </citation>
    <scope>NUCLEOTIDE SEQUENCE</scope>
    <source>
        <strain evidence="18">ADurb.Bin280</strain>
    </source>
</reference>
<dbReference type="Pfam" id="PF08471">
    <property type="entry name" value="Ribonuc_red_2_N"/>
    <property type="match status" value="1"/>
</dbReference>
<accession>A0A1V5SFD5</accession>
<evidence type="ECO:0000256" key="13">
    <source>
        <dbReference type="RuleBase" id="RU364064"/>
    </source>
</evidence>
<evidence type="ECO:0000256" key="6">
    <source>
        <dbReference type="ARBA" id="ARBA00022634"/>
    </source>
</evidence>
<sequence>MPKTKITEKAESQAKLLKNDKKKARKRTQKGLKFEKYFTKDLKDPLESVKYTSRSCKIINPDGSVVFELNDIEIPQDWSKIASDILISKYIRKNGVPQYDSNGQEVLDKDGNVKLTSEKSAKQVVRRLAGCWRHWGEKYKYFASERDAQNFQDEAEYMLIKQMAAPNSPQWFNTGLNYAYGITGPAQGHWYADPKSGRLKLSEDAYTHPQPHACFIQSVDDDLVNKGGIFDLITKEARIFKYGSGSGSNFSKLRGTGEPLSGGGTSSGLMSWLQIFDKAAGAIKSGGTTRRASKMVILNADHPDIEEFVLWKHREEQKASALMAAGYGAGFEGESYQTVSGQNSNNSIRVTHDFMKAVENNSDWHLVWRTDPTHIAKTIKARDLWNKIVEGAWSCGDPGLQFDSTVNDWHTCLKSGRINGSNPCSEFMFLDDSSCNLASLNLIKFYDHKTKAFDIEGFKHATRIWTTVLEISVLMAQFPSYEIAKNSYIFRPLGLGYANIGAMLMVMGVPYDSEEGRAISATITSIMTAQAYETSAEMAKNLGPFSSYEDNKDDMLRVIRNHRKAAYNAKKEDFEKLGLIPPETDLKNVSEELVKTSQELWDKALLEGGMHGFRNAQVTLLAPTGTIGLLMDCDTTGIEPDYALVKFKKLAGGGYFKIINNSVPGALENLGYSKTQIQEMIEYIIGSASLNDSPHINRPTLIKKGMSEDLIEKIENELSGAFDLTFAFNKTIISKEAAKKMGIEEGEYEKEDFNFLKAIGFSKEQIDEANESICGIMTIEGAPHLKEEDLPVFDCANKCGKGGKRFIAPEGHVKMMGAVQPFLSGAISKTVNLPNEATLEDVSNIYRKSWELGLKAVAIYRDGSKVSQPLNIEKDKKAQEKEKEVVIEYRPVRKKLPKERQSLTRKVNLGGHKLFLTVGLYEDGKPGELFITMSQQGSFAAGMADSFAKMVSIGLQYGVPVETIISQMRHMRYQPMGFTGDNDITNVSSISDFIAQWFENKFLESSMKAVKLPFGGKEATTTEQVAQAEIAEDKSEQKSIFSQELGFSGETCPECGMASMVTNGKCYKCVNCGATTGCS</sequence>
<dbReference type="Pfam" id="PF12637">
    <property type="entry name" value="TSCPD"/>
    <property type="match status" value="1"/>
</dbReference>
<dbReference type="GO" id="GO:0000166">
    <property type="term" value="F:nucleotide binding"/>
    <property type="evidence" value="ECO:0007669"/>
    <property type="project" value="UniProtKB-KW"/>
</dbReference>
<dbReference type="GO" id="GO:0050897">
    <property type="term" value="F:cobalt ion binding"/>
    <property type="evidence" value="ECO:0007669"/>
    <property type="project" value="InterPro"/>
</dbReference>
<evidence type="ECO:0000256" key="9">
    <source>
        <dbReference type="ARBA" id="ARBA00023157"/>
    </source>
</evidence>
<feature type="region of interest" description="Disordered" evidence="14">
    <location>
        <begin position="1"/>
        <end position="28"/>
    </location>
</feature>
<evidence type="ECO:0000256" key="2">
    <source>
        <dbReference type="ARBA" id="ARBA00007405"/>
    </source>
</evidence>
<dbReference type="PANTHER" id="PTHR43371:SF1">
    <property type="entry name" value="RIBONUCLEOSIDE-DIPHOSPHATE REDUCTASE"/>
    <property type="match status" value="1"/>
</dbReference>
<dbReference type="PRINTS" id="PR01183">
    <property type="entry name" value="RIBORDTASEM1"/>
</dbReference>
<feature type="domain" description="Ribonucleotide reductase large subunit C-terminal" evidence="15">
    <location>
        <begin position="213"/>
        <end position="696"/>
    </location>
</feature>
<dbReference type="InterPro" id="IPR013678">
    <property type="entry name" value="RNR_2_N"/>
</dbReference>
<dbReference type="AlphaFoldDB" id="A0A1V5SFD5"/>
<evidence type="ECO:0000256" key="1">
    <source>
        <dbReference type="ARBA" id="ARBA00001922"/>
    </source>
</evidence>
<keyword evidence="9" id="KW-1015">Disulfide bond</keyword>
<dbReference type="SUPFAM" id="SSF51998">
    <property type="entry name" value="PFL-like glycyl radical enzymes"/>
    <property type="match status" value="1"/>
</dbReference>
<dbReference type="InterPro" id="IPR013344">
    <property type="entry name" value="RNR_NrdJ/NrdZ"/>
</dbReference>
<dbReference type="PANTHER" id="PTHR43371">
    <property type="entry name" value="VITAMIN B12-DEPENDENT RIBONUCLEOTIDE REDUCTASE"/>
    <property type="match status" value="1"/>
</dbReference>
<feature type="compositionally biased region" description="Basic and acidic residues" evidence="14">
    <location>
        <begin position="1"/>
        <end position="12"/>
    </location>
</feature>
<evidence type="ECO:0000256" key="4">
    <source>
        <dbReference type="ARBA" id="ARBA00014409"/>
    </source>
</evidence>
<dbReference type="Gene3D" id="3.20.70.20">
    <property type="match status" value="2"/>
</dbReference>
<evidence type="ECO:0000259" key="17">
    <source>
        <dbReference type="Pfam" id="PF12637"/>
    </source>
</evidence>
<keyword evidence="8 13" id="KW-0560">Oxidoreductase</keyword>
<dbReference type="InterPro" id="IPR050862">
    <property type="entry name" value="RdRp_reductase_class-2"/>
</dbReference>
<feature type="domain" description="Ribonucleotide reductase large subunit C-terminal" evidence="15">
    <location>
        <begin position="754"/>
        <end position="860"/>
    </location>
</feature>
<gene>
    <name evidence="18" type="primary">nrdJ</name>
    <name evidence="18" type="ORF">BWY43_00135</name>
</gene>
<evidence type="ECO:0000256" key="7">
    <source>
        <dbReference type="ARBA" id="ARBA00022741"/>
    </source>
</evidence>
<comment type="catalytic activity">
    <reaction evidence="12 13">
        <text>a 2'-deoxyribonucleoside 5'-diphosphate + [thioredoxin]-disulfide + H2O = a ribonucleoside 5'-diphosphate + [thioredoxin]-dithiol</text>
        <dbReference type="Rhea" id="RHEA:23252"/>
        <dbReference type="Rhea" id="RHEA-COMP:10698"/>
        <dbReference type="Rhea" id="RHEA-COMP:10700"/>
        <dbReference type="ChEBI" id="CHEBI:15377"/>
        <dbReference type="ChEBI" id="CHEBI:29950"/>
        <dbReference type="ChEBI" id="CHEBI:50058"/>
        <dbReference type="ChEBI" id="CHEBI:57930"/>
        <dbReference type="ChEBI" id="CHEBI:73316"/>
        <dbReference type="EC" id="1.17.4.1"/>
    </reaction>
</comment>
<dbReference type="EC" id="1.17.4.1" evidence="3 13"/>
<evidence type="ECO:0000256" key="5">
    <source>
        <dbReference type="ARBA" id="ARBA00022628"/>
    </source>
</evidence>
<comment type="similarity">
    <text evidence="2 13">Belongs to the ribonucleoside diphosphate reductase class-2 family.</text>
</comment>
<dbReference type="InterPro" id="IPR024434">
    <property type="entry name" value="TSCPD_dom"/>
</dbReference>
<dbReference type="InterPro" id="IPR000788">
    <property type="entry name" value="RNR_lg_C"/>
</dbReference>
<dbReference type="GO" id="GO:0004748">
    <property type="term" value="F:ribonucleoside-diphosphate reductase activity, thioredoxin disulfide as acceptor"/>
    <property type="evidence" value="ECO:0007669"/>
    <property type="project" value="UniProtKB-EC"/>
</dbReference>
<evidence type="ECO:0000259" key="16">
    <source>
        <dbReference type="Pfam" id="PF08471"/>
    </source>
</evidence>
<keyword evidence="5 13" id="KW-0846">Cobalamin</keyword>
<proteinExistence type="inferred from homology"/>
<name>A0A1V5SFD5_9BACT</name>
<dbReference type="NCBIfam" id="TIGR02504">
    <property type="entry name" value="NrdJ_Z"/>
    <property type="match status" value="1"/>
</dbReference>
<evidence type="ECO:0000256" key="12">
    <source>
        <dbReference type="ARBA" id="ARBA00047754"/>
    </source>
</evidence>
<evidence type="ECO:0000313" key="18">
    <source>
        <dbReference type="EMBL" id="OQA53208.1"/>
    </source>
</evidence>
<evidence type="ECO:0000256" key="8">
    <source>
        <dbReference type="ARBA" id="ARBA00023002"/>
    </source>
</evidence>
<dbReference type="CDD" id="cd02888">
    <property type="entry name" value="RNR_II_dimer"/>
    <property type="match status" value="1"/>
</dbReference>